<evidence type="ECO:0000313" key="4">
    <source>
        <dbReference type="Proteomes" id="UP000253318"/>
    </source>
</evidence>
<proteinExistence type="predicted"/>
<feature type="region of interest" description="Disordered" evidence="1">
    <location>
        <begin position="381"/>
        <end position="406"/>
    </location>
</feature>
<name>A0A368T3R2_9ACTN</name>
<dbReference type="EMBL" id="QEIN01000123">
    <property type="protein sequence ID" value="RCV56805.1"/>
    <property type="molecule type" value="Genomic_DNA"/>
</dbReference>
<organism evidence="3 4">
    <name type="scientific">Marinitenerispora sediminis</name>
    <dbReference type="NCBI Taxonomy" id="1931232"/>
    <lineage>
        <taxon>Bacteria</taxon>
        <taxon>Bacillati</taxon>
        <taxon>Actinomycetota</taxon>
        <taxon>Actinomycetes</taxon>
        <taxon>Streptosporangiales</taxon>
        <taxon>Nocardiopsidaceae</taxon>
        <taxon>Marinitenerispora</taxon>
    </lineage>
</organism>
<protein>
    <recommendedName>
        <fullName evidence="5">Lipoprotein</fullName>
    </recommendedName>
</protein>
<feature type="compositionally biased region" description="Low complexity" evidence="1">
    <location>
        <begin position="384"/>
        <end position="406"/>
    </location>
</feature>
<gene>
    <name evidence="3" type="ORF">DEF24_16115</name>
</gene>
<feature type="compositionally biased region" description="Polar residues" evidence="1">
    <location>
        <begin position="85"/>
        <end position="100"/>
    </location>
</feature>
<evidence type="ECO:0000256" key="1">
    <source>
        <dbReference type="SAM" id="MobiDB-lite"/>
    </source>
</evidence>
<feature type="region of interest" description="Disordered" evidence="1">
    <location>
        <begin position="77"/>
        <end position="100"/>
    </location>
</feature>
<comment type="caution">
    <text evidence="3">The sequence shown here is derived from an EMBL/GenBank/DDBJ whole genome shotgun (WGS) entry which is preliminary data.</text>
</comment>
<dbReference type="Proteomes" id="UP000253318">
    <property type="component" value="Unassembled WGS sequence"/>
</dbReference>
<dbReference type="AlphaFoldDB" id="A0A368T3R2"/>
<feature type="signal peptide" evidence="2">
    <location>
        <begin position="1"/>
        <end position="25"/>
    </location>
</feature>
<keyword evidence="4" id="KW-1185">Reference proteome</keyword>
<evidence type="ECO:0000313" key="3">
    <source>
        <dbReference type="EMBL" id="RCV56805.1"/>
    </source>
</evidence>
<dbReference type="OrthoDB" id="5173041at2"/>
<dbReference type="InterPro" id="IPR006311">
    <property type="entry name" value="TAT_signal"/>
</dbReference>
<evidence type="ECO:0000256" key="2">
    <source>
        <dbReference type="SAM" id="SignalP"/>
    </source>
</evidence>
<sequence>MAPAHPSTRRTRRALVSAAAATALALGTAGCTIDLRDWRPGAEPEPTPSAAPVDAAPIVAAALDALAEAPAVQVEGQLADANGQPRPTTLTVTNSGATSGTIQVDDSEVRVIAVDDHLFVSSDDSYWLSQSVYNPDTDSYADNWVRVTPTLLGVDPGAVLAPADLAEILRGIAPAEGEAEAVEEDLDGTPAYRINLEGGKIWISVEEPYRLLRMQIESLAPAEDAQVTTRAALNLTQPSTEDIEAVYDSLAATVEDDLKGSRDSTIQVQWDGDLDMSCQTGGACTVTGTVRDASTNATGATRVRMDATFSNAELGEKKCDDIATLEAGKTVELSCSVDYALAPSANPQSYEISGEGLLSTRAMTGDGLDALKTAVEEQREATLAAAEGGSSASPEASPAAGADAGD</sequence>
<feature type="chain" id="PRO_5039652891" description="Lipoprotein" evidence="2">
    <location>
        <begin position="26"/>
        <end position="406"/>
    </location>
</feature>
<dbReference type="PROSITE" id="PS51318">
    <property type="entry name" value="TAT"/>
    <property type="match status" value="1"/>
</dbReference>
<keyword evidence="2" id="KW-0732">Signal</keyword>
<accession>A0A368T3R2</accession>
<evidence type="ECO:0008006" key="5">
    <source>
        <dbReference type="Google" id="ProtNLM"/>
    </source>
</evidence>
<reference evidence="3 4" key="1">
    <citation type="submission" date="2018-04" db="EMBL/GenBank/DDBJ databases">
        <title>Novel actinobacteria from marine sediment.</title>
        <authorList>
            <person name="Ng Z.Y."/>
            <person name="Tan G.Y.A."/>
        </authorList>
    </citation>
    <scope>NUCLEOTIDE SEQUENCE [LARGE SCALE GENOMIC DNA]</scope>
    <source>
        <strain evidence="3 4">TPS81</strain>
    </source>
</reference>